<dbReference type="SUPFAM" id="SSF89623">
    <property type="entry name" value="Ribose/Galactose isomerase RpiB/AlsB"/>
    <property type="match status" value="1"/>
</dbReference>
<dbReference type="InterPro" id="IPR036569">
    <property type="entry name" value="RpiB_LacA_LacB_sf"/>
</dbReference>
<protein>
    <submittedName>
        <fullName evidence="2">Ribose 5-phosphate isomerase B</fullName>
    </submittedName>
</protein>
<dbReference type="AlphaFoldDB" id="B0C678"/>
<name>B0C678_ACAM1</name>
<dbReference type="GO" id="GO:0016861">
    <property type="term" value="F:intramolecular oxidoreductase activity, interconverting aldoses and ketoses"/>
    <property type="evidence" value="ECO:0007669"/>
    <property type="project" value="UniProtKB-ARBA"/>
</dbReference>
<gene>
    <name evidence="2" type="primary">rpiB</name>
    <name evidence="2" type="ordered locus">AM1_6263</name>
</gene>
<evidence type="ECO:0000313" key="3">
    <source>
        <dbReference type="Proteomes" id="UP000000268"/>
    </source>
</evidence>
<dbReference type="Proteomes" id="UP000000268">
    <property type="component" value="Chromosome"/>
</dbReference>
<dbReference type="eggNOG" id="COG0698">
    <property type="taxonomic scope" value="Bacteria"/>
</dbReference>
<dbReference type="STRING" id="329726.AM1_6263"/>
<dbReference type="PANTHER" id="PTHR30345:SF0">
    <property type="entry name" value="DNA DAMAGE-REPAIR_TOLERATION PROTEIN DRT102"/>
    <property type="match status" value="1"/>
</dbReference>
<accession>B0C678</accession>
<dbReference type="Gene3D" id="3.40.1400.10">
    <property type="entry name" value="Sugar-phosphate isomerase, RpiB/LacA/LacB"/>
    <property type="match status" value="1"/>
</dbReference>
<dbReference type="PANTHER" id="PTHR30345">
    <property type="entry name" value="RIBOSE-5-PHOSPHATE ISOMERASE B"/>
    <property type="match status" value="1"/>
</dbReference>
<sequence length="161" mass="17618">MNIAIGADCYGFDLKEAIKVYLLSQKHELQDVGISAGDSKTPYYETASLVANLVGTQQVERGVLICGTGMGMAIVANKFPGVYAAVCENTHAAKKSRSINNSNVLTLGGMFTTPILAQDILETWLMTGFTQDWEPDIQTWLEHSMKDIAELEIAQFKAQLK</sequence>
<keyword evidence="2" id="KW-0413">Isomerase</keyword>
<dbReference type="KEGG" id="amr:AM1_6263"/>
<dbReference type="RefSeq" id="WP_012166377.1">
    <property type="nucleotide sequence ID" value="NC_009925.1"/>
</dbReference>
<dbReference type="Pfam" id="PF02502">
    <property type="entry name" value="LacAB_rpiB"/>
    <property type="match status" value="1"/>
</dbReference>
<dbReference type="OrthoDB" id="1778624at2"/>
<organism evidence="2 3">
    <name type="scientific">Acaryochloris marina (strain MBIC 11017)</name>
    <dbReference type="NCBI Taxonomy" id="329726"/>
    <lineage>
        <taxon>Bacteria</taxon>
        <taxon>Bacillati</taxon>
        <taxon>Cyanobacteriota</taxon>
        <taxon>Cyanophyceae</taxon>
        <taxon>Acaryochloridales</taxon>
        <taxon>Acaryochloridaceae</taxon>
        <taxon>Acaryochloris</taxon>
    </lineage>
</organism>
<dbReference type="HOGENOM" id="CLU_091396_1_2_3"/>
<keyword evidence="3" id="KW-1185">Reference proteome</keyword>
<dbReference type="GO" id="GO:0005975">
    <property type="term" value="P:carbohydrate metabolic process"/>
    <property type="evidence" value="ECO:0007669"/>
    <property type="project" value="InterPro"/>
</dbReference>
<comment type="similarity">
    <text evidence="1">Belongs to the LacAB/RpiB family.</text>
</comment>
<evidence type="ECO:0000256" key="1">
    <source>
        <dbReference type="ARBA" id="ARBA00008754"/>
    </source>
</evidence>
<dbReference type="InterPro" id="IPR003500">
    <property type="entry name" value="RpiB_LacA_LacB"/>
</dbReference>
<proteinExistence type="inferred from homology"/>
<dbReference type="NCBIfam" id="TIGR00689">
    <property type="entry name" value="rpiB_lacA_lacB"/>
    <property type="match status" value="1"/>
</dbReference>
<dbReference type="PIRSF" id="PIRSF005384">
    <property type="entry name" value="RpiB_LacA_B"/>
    <property type="match status" value="1"/>
</dbReference>
<evidence type="ECO:0000313" key="2">
    <source>
        <dbReference type="EMBL" id="ABW31195.1"/>
    </source>
</evidence>
<dbReference type="EMBL" id="CP000828">
    <property type="protein sequence ID" value="ABW31195.1"/>
    <property type="molecule type" value="Genomic_DNA"/>
</dbReference>
<reference evidence="2 3" key="1">
    <citation type="journal article" date="2008" name="Proc. Natl. Acad. Sci. U.S.A.">
        <title>Niche adaptation and genome expansion in the chlorophyll d-producing cyanobacterium Acaryochloris marina.</title>
        <authorList>
            <person name="Swingley W.D."/>
            <person name="Chen M."/>
            <person name="Cheung P.C."/>
            <person name="Conrad A.L."/>
            <person name="Dejesa L.C."/>
            <person name="Hao J."/>
            <person name="Honchak B.M."/>
            <person name="Karbach L.E."/>
            <person name="Kurdoglu A."/>
            <person name="Lahiri S."/>
            <person name="Mastrian S.D."/>
            <person name="Miyashita H."/>
            <person name="Page L."/>
            <person name="Ramakrishna P."/>
            <person name="Satoh S."/>
            <person name="Sattley W.M."/>
            <person name="Shimada Y."/>
            <person name="Taylor H.L."/>
            <person name="Tomo T."/>
            <person name="Tsuchiya T."/>
            <person name="Wang Z.T."/>
            <person name="Raymond J."/>
            <person name="Mimuro M."/>
            <person name="Blankenship R.E."/>
            <person name="Touchman J.W."/>
        </authorList>
    </citation>
    <scope>NUCLEOTIDE SEQUENCE [LARGE SCALE GENOMIC DNA]</scope>
    <source>
        <strain evidence="3">MBIC 11017</strain>
    </source>
</reference>